<protein>
    <submittedName>
        <fullName evidence="1">Uncharacterized protein</fullName>
    </submittedName>
</protein>
<organism evidence="1 2">
    <name type="scientific">Vibrio cholerae</name>
    <dbReference type="NCBI Taxonomy" id="666"/>
    <lineage>
        <taxon>Bacteria</taxon>
        <taxon>Pseudomonadati</taxon>
        <taxon>Pseudomonadota</taxon>
        <taxon>Gammaproteobacteria</taxon>
        <taxon>Vibrionales</taxon>
        <taxon>Vibrionaceae</taxon>
        <taxon>Vibrio</taxon>
    </lineage>
</organism>
<reference evidence="1 2" key="1">
    <citation type="submission" date="2015-07" db="EMBL/GenBank/DDBJ databases">
        <authorList>
            <consortium name="Pathogen Informatics"/>
        </authorList>
    </citation>
    <scope>NUCLEOTIDE SEQUENCE [LARGE SCALE GENOMIC DNA]</scope>
    <source>
        <strain evidence="1 2">A325</strain>
    </source>
</reference>
<accession>A0A655YZX4</accession>
<evidence type="ECO:0000313" key="1">
    <source>
        <dbReference type="EMBL" id="CSC54703.1"/>
    </source>
</evidence>
<proteinExistence type="predicted"/>
<dbReference type="AlphaFoldDB" id="A0A655YZX4"/>
<evidence type="ECO:0000313" key="2">
    <source>
        <dbReference type="Proteomes" id="UP000046067"/>
    </source>
</evidence>
<dbReference type="EMBL" id="CWQJ01000021">
    <property type="protein sequence ID" value="CSC54703.1"/>
    <property type="molecule type" value="Genomic_DNA"/>
</dbReference>
<dbReference type="Proteomes" id="UP000046067">
    <property type="component" value="Unassembled WGS sequence"/>
</dbReference>
<gene>
    <name evidence="1" type="ORF">ERS013201_02887</name>
</gene>
<sequence length="42" mass="4907">MDNHPIAGAFHLVVSFIIADHHTTVPKVVRERIRDFIIQKRQ</sequence>
<name>A0A655YZX4_VIBCL</name>